<evidence type="ECO:0000256" key="1">
    <source>
        <dbReference type="SAM" id="SignalP"/>
    </source>
</evidence>
<dbReference type="EMBL" id="RJKM01000001">
    <property type="protein sequence ID" value="ROP35994.1"/>
    <property type="molecule type" value="Genomic_DNA"/>
</dbReference>
<evidence type="ECO:0000259" key="2">
    <source>
        <dbReference type="Pfam" id="PF14517"/>
    </source>
</evidence>
<protein>
    <recommendedName>
        <fullName evidence="2">Tachylectin 2 domain-containing protein</fullName>
    </recommendedName>
</protein>
<feature type="signal peptide" evidence="1">
    <location>
        <begin position="1"/>
        <end position="29"/>
    </location>
</feature>
<organism evidence="3 4">
    <name type="scientific">Saccharothrix texasensis</name>
    <dbReference type="NCBI Taxonomy" id="103734"/>
    <lineage>
        <taxon>Bacteria</taxon>
        <taxon>Bacillati</taxon>
        <taxon>Actinomycetota</taxon>
        <taxon>Actinomycetes</taxon>
        <taxon>Pseudonocardiales</taxon>
        <taxon>Pseudonocardiaceae</taxon>
        <taxon>Saccharothrix</taxon>
    </lineage>
</organism>
<gene>
    <name evidence="3" type="ORF">EDD40_1253</name>
</gene>
<dbReference type="RefSeq" id="WP_123742048.1">
    <property type="nucleotide sequence ID" value="NZ_RJKM01000001.1"/>
</dbReference>
<accession>A0A3N1H0I9</accession>
<comment type="caution">
    <text evidence="3">The sequence shown here is derived from an EMBL/GenBank/DDBJ whole genome shotgun (WGS) entry which is preliminary data.</text>
</comment>
<dbReference type="Proteomes" id="UP000268727">
    <property type="component" value="Unassembled WGS sequence"/>
</dbReference>
<sequence>MPGTTIKAMTAVFVAAVTAVTAATATATAAPAEAVTTARTVEVTATSTIGGQITRSEVLARAADWYDRRHDADLTYDQGAKAWDVGRTRQYRRDCSGYVGMAWHLGYDPNTDGLDESTLTVPISRAELRPGDLLNDRVNDDGGRYPYHAILFGGWENAAKTTFWYYSFGSTPVAKVTGASFGQSSLSGHPTSHYRALRYRKIVDDGVSGTASVYGVLADGRLTYTAVDAADGTRTHGAVTSGASLGFVPKAMATVNFNTILVTSPAGQLYRVDVITNDTSLTFAAPVPLGGGWTHDLLAYDGRGSLYGIAAGALRRYTVAATKPGAGDITSDGLIDTGFTLKTLTATGQDWLLGTTSGGELLSYRIRGAGDWTRYELKSSTWQVFTDLVSPGGGVYFGHNADGGLYHYLDADPYDGSGADLRGLDAVDAQGWSQVLLSAQPATVA</sequence>
<dbReference type="Gene3D" id="2.115.10.10">
    <property type="entry name" value="Tachylectin 2"/>
    <property type="match status" value="1"/>
</dbReference>
<proteinExistence type="predicted"/>
<dbReference type="Gene3D" id="3.90.1720.10">
    <property type="entry name" value="endopeptidase domain like (from Nostoc punctiforme)"/>
    <property type="match status" value="1"/>
</dbReference>
<keyword evidence="4" id="KW-1185">Reference proteome</keyword>
<reference evidence="3 4" key="1">
    <citation type="submission" date="2018-11" db="EMBL/GenBank/DDBJ databases">
        <title>Sequencing the genomes of 1000 actinobacteria strains.</title>
        <authorList>
            <person name="Klenk H.-P."/>
        </authorList>
    </citation>
    <scope>NUCLEOTIDE SEQUENCE [LARGE SCALE GENOMIC DNA]</scope>
    <source>
        <strain evidence="3 4">DSM 44231</strain>
    </source>
</reference>
<dbReference type="Pfam" id="PF14517">
    <property type="entry name" value="Tachylectin"/>
    <property type="match status" value="1"/>
</dbReference>
<dbReference type="OrthoDB" id="7671932at2"/>
<evidence type="ECO:0000313" key="4">
    <source>
        <dbReference type="Proteomes" id="UP000268727"/>
    </source>
</evidence>
<keyword evidence="1" id="KW-0732">Signal</keyword>
<dbReference type="AlphaFoldDB" id="A0A3N1H0I9"/>
<feature type="domain" description="Tachylectin 2" evidence="2">
    <location>
        <begin position="289"/>
        <end position="417"/>
    </location>
</feature>
<evidence type="ECO:0000313" key="3">
    <source>
        <dbReference type="EMBL" id="ROP35994.1"/>
    </source>
</evidence>
<name>A0A3N1H0I9_9PSEU</name>
<dbReference type="InterPro" id="IPR023294">
    <property type="entry name" value="Tachylectin2"/>
</dbReference>
<feature type="chain" id="PRO_5039378499" description="Tachylectin 2 domain-containing protein" evidence="1">
    <location>
        <begin position="30"/>
        <end position="445"/>
    </location>
</feature>